<keyword evidence="1" id="KW-0436">Ligase</keyword>
<dbReference type="Pfam" id="PF03738">
    <property type="entry name" value="GSP_synth"/>
    <property type="match status" value="1"/>
</dbReference>
<organism evidence="7 8">
    <name type="scientific">Solibacillus palustris</name>
    <dbReference type="NCBI Taxonomy" id="2908203"/>
    <lineage>
        <taxon>Bacteria</taxon>
        <taxon>Bacillati</taxon>
        <taxon>Bacillota</taxon>
        <taxon>Bacilli</taxon>
        <taxon>Bacillales</taxon>
        <taxon>Caryophanaceae</taxon>
        <taxon>Solibacillus</taxon>
    </lineage>
</organism>
<keyword evidence="4" id="KW-0067">ATP-binding</keyword>
<evidence type="ECO:0000256" key="1">
    <source>
        <dbReference type="ARBA" id="ARBA00022598"/>
    </source>
</evidence>
<feature type="domain" description="Glutathionylspermidine synthase pre-ATP-grasp-like" evidence="6">
    <location>
        <begin position="26"/>
        <end position="407"/>
    </location>
</feature>
<reference evidence="7 8" key="1">
    <citation type="submission" date="2022-03" db="EMBL/GenBank/DDBJ databases">
        <authorList>
            <person name="Jo J.-H."/>
            <person name="Im W.-T."/>
        </authorList>
    </citation>
    <scope>NUCLEOTIDE SEQUENCE [LARGE SCALE GENOMIC DNA]</scope>
    <source>
        <strain evidence="7 8">MA9</strain>
    </source>
</reference>
<evidence type="ECO:0000256" key="4">
    <source>
        <dbReference type="ARBA" id="ARBA00022840"/>
    </source>
</evidence>
<evidence type="ECO:0000313" key="8">
    <source>
        <dbReference type="Proteomes" id="UP001316087"/>
    </source>
</evidence>
<keyword evidence="5" id="KW-0460">Magnesium</keyword>
<keyword evidence="8" id="KW-1185">Reference proteome</keyword>
<dbReference type="SUPFAM" id="SSF56059">
    <property type="entry name" value="Glutathione synthetase ATP-binding domain-like"/>
    <property type="match status" value="1"/>
</dbReference>
<proteinExistence type="predicted"/>
<evidence type="ECO:0000256" key="2">
    <source>
        <dbReference type="ARBA" id="ARBA00022723"/>
    </source>
</evidence>
<dbReference type="EMBL" id="JAKZFC010000010">
    <property type="protein sequence ID" value="MCH7323828.1"/>
    <property type="molecule type" value="Genomic_DNA"/>
</dbReference>
<gene>
    <name evidence="7" type="ORF">LZ480_18315</name>
</gene>
<evidence type="ECO:0000313" key="7">
    <source>
        <dbReference type="EMBL" id="MCH7323828.1"/>
    </source>
</evidence>
<keyword evidence="3" id="KW-0547">Nucleotide-binding</keyword>
<dbReference type="RefSeq" id="WP_241370987.1">
    <property type="nucleotide sequence ID" value="NZ_JAKZFC010000010.1"/>
</dbReference>
<name>A0ABS9UIL1_9BACL</name>
<comment type="caution">
    <text evidence="7">The sequence shown here is derived from an EMBL/GenBank/DDBJ whole genome shotgun (WGS) entry which is preliminary data.</text>
</comment>
<keyword evidence="2" id="KW-0479">Metal-binding</keyword>
<dbReference type="InterPro" id="IPR005494">
    <property type="entry name" value="GSPS_pre-ATP-grasp-like_dom"/>
</dbReference>
<dbReference type="Gene3D" id="3.30.1490.330">
    <property type="match status" value="1"/>
</dbReference>
<evidence type="ECO:0000259" key="6">
    <source>
        <dbReference type="Pfam" id="PF03738"/>
    </source>
</evidence>
<evidence type="ECO:0000256" key="3">
    <source>
        <dbReference type="ARBA" id="ARBA00022741"/>
    </source>
</evidence>
<dbReference type="Proteomes" id="UP001316087">
    <property type="component" value="Unassembled WGS sequence"/>
</dbReference>
<sequence length="415" mass="48148">MKRDYSKRQAFYAPYKDSFFADFVDLEYALYDVMVLPEKKIEEIRFASQMLWGFFCKIARVIPTLPKEQLLALGFRKEMLAYLNLDYLEHMAVLARFDFICTDDGRIKCIELNGDTPFLVQETFEMNEKLCAEFGVKNPNDTKQFIKGMSQALFQAMQYLNKTTTPKVVITGKEAVDDIEEHCQVKFMQRVLPFDVEYVPIKELIINNGSQRGLYTANMERIDILYRPAHPIEFLLDDVAEDGDRIGLQLLDLVRYKELAIINAPAAYLLQSKILLWLIWERRNDETLFTKHERGAIKRYMLPTFLSDAPFLDAGRAFVKKPVFSREGNTVEIFDVLGNMQMASPNRHYTDNLYLYQEFVEMPNLTIRLQDGEHMKKWLIGSFMVDGNACGLACRVGNAITEWDSHWLAVGSKYV</sequence>
<evidence type="ECO:0000256" key="5">
    <source>
        <dbReference type="ARBA" id="ARBA00022842"/>
    </source>
</evidence>
<accession>A0ABS9UIL1</accession>
<protein>
    <submittedName>
        <fullName evidence="7">Glutathionylspermidine synthase family protein</fullName>
    </submittedName>
</protein>